<reference evidence="2 3" key="1">
    <citation type="submission" date="2019-03" db="EMBL/GenBank/DDBJ databases">
        <title>First draft genome of Liparis tanakae, snailfish: a comprehensive survey of snailfish specific genes.</title>
        <authorList>
            <person name="Kim W."/>
            <person name="Song I."/>
            <person name="Jeong J.-H."/>
            <person name="Kim D."/>
            <person name="Kim S."/>
            <person name="Ryu S."/>
            <person name="Song J.Y."/>
            <person name="Lee S.K."/>
        </authorList>
    </citation>
    <scope>NUCLEOTIDE SEQUENCE [LARGE SCALE GENOMIC DNA]</scope>
    <source>
        <tissue evidence="2">Muscle</tissue>
    </source>
</reference>
<gene>
    <name evidence="2" type="ORF">EYF80_028261</name>
</gene>
<evidence type="ECO:0000256" key="1">
    <source>
        <dbReference type="SAM" id="MobiDB-lite"/>
    </source>
</evidence>
<organism evidence="2 3">
    <name type="scientific">Liparis tanakae</name>
    <name type="common">Tanaka's snailfish</name>
    <dbReference type="NCBI Taxonomy" id="230148"/>
    <lineage>
        <taxon>Eukaryota</taxon>
        <taxon>Metazoa</taxon>
        <taxon>Chordata</taxon>
        <taxon>Craniata</taxon>
        <taxon>Vertebrata</taxon>
        <taxon>Euteleostomi</taxon>
        <taxon>Actinopterygii</taxon>
        <taxon>Neopterygii</taxon>
        <taxon>Teleostei</taxon>
        <taxon>Neoteleostei</taxon>
        <taxon>Acanthomorphata</taxon>
        <taxon>Eupercaria</taxon>
        <taxon>Perciformes</taxon>
        <taxon>Cottioidei</taxon>
        <taxon>Cottales</taxon>
        <taxon>Liparidae</taxon>
        <taxon>Liparis</taxon>
    </lineage>
</organism>
<keyword evidence="3" id="KW-1185">Reference proteome</keyword>
<feature type="region of interest" description="Disordered" evidence="1">
    <location>
        <begin position="1"/>
        <end position="21"/>
    </location>
</feature>
<comment type="caution">
    <text evidence="2">The sequence shown here is derived from an EMBL/GenBank/DDBJ whole genome shotgun (WGS) entry which is preliminary data.</text>
</comment>
<dbReference type="AlphaFoldDB" id="A0A4Z2H6Y6"/>
<accession>A0A4Z2H6Y6</accession>
<evidence type="ECO:0000313" key="3">
    <source>
        <dbReference type="Proteomes" id="UP000314294"/>
    </source>
</evidence>
<evidence type="ECO:0000313" key="2">
    <source>
        <dbReference type="EMBL" id="TNN61516.1"/>
    </source>
</evidence>
<protein>
    <submittedName>
        <fullName evidence="2">Uncharacterized protein</fullName>
    </submittedName>
</protein>
<dbReference type="EMBL" id="SRLO01000314">
    <property type="protein sequence ID" value="TNN61516.1"/>
    <property type="molecule type" value="Genomic_DNA"/>
</dbReference>
<sequence>MDAKAREEASEGGGSIKHGIKLDDFTPAAKQLATPPGDQSGWMAWGTKHPGALSRWTVRCSCEAKSLRVTGKPSRLHADMAAEEFK</sequence>
<name>A0A4Z2H6Y6_9TELE</name>
<proteinExistence type="predicted"/>
<dbReference type="Proteomes" id="UP000314294">
    <property type="component" value="Unassembled WGS sequence"/>
</dbReference>